<keyword evidence="3" id="KW-1185">Reference proteome</keyword>
<feature type="compositionally biased region" description="Low complexity" evidence="1">
    <location>
        <begin position="64"/>
        <end position="73"/>
    </location>
</feature>
<accession>A0A022KXK8</accession>
<gene>
    <name evidence="2" type="ORF">D641_0100720</name>
</gene>
<protein>
    <recommendedName>
        <fullName evidence="4">Antitoxin</fullName>
    </recommendedName>
</protein>
<feature type="region of interest" description="Disordered" evidence="1">
    <location>
        <begin position="1"/>
        <end position="79"/>
    </location>
</feature>
<dbReference type="InterPro" id="IPR028037">
    <property type="entry name" value="Antitoxin_Rv0909/MT0933"/>
</dbReference>
<dbReference type="RefSeq" id="WP_017824454.1">
    <property type="nucleotide sequence ID" value="NZ_KB403091.1"/>
</dbReference>
<reference evidence="2 3" key="1">
    <citation type="journal article" date="2013" name="Genome Announc.">
        <title>Draft genome sequence of an Actinobacterium, Brachybacterium muris strain UCD-AY4.</title>
        <authorList>
            <person name="Lo J.R."/>
            <person name="Lang J.M."/>
            <person name="Darling A.E."/>
            <person name="Eisen J.A."/>
            <person name="Coil D.A."/>
        </authorList>
    </citation>
    <scope>NUCLEOTIDE SEQUENCE [LARGE SCALE GENOMIC DNA]</scope>
    <source>
        <strain evidence="2 3">UCD-AY4</strain>
    </source>
</reference>
<evidence type="ECO:0000313" key="3">
    <source>
        <dbReference type="Proteomes" id="UP000019754"/>
    </source>
</evidence>
<name>A0A022KXK8_9MICO</name>
<evidence type="ECO:0000313" key="2">
    <source>
        <dbReference type="EMBL" id="EYT51025.1"/>
    </source>
</evidence>
<comment type="caution">
    <text evidence="2">The sequence shown here is derived from an EMBL/GenBank/DDBJ whole genome shotgun (WGS) entry which is preliminary data.</text>
</comment>
<feature type="compositionally biased region" description="Basic and acidic residues" evidence="1">
    <location>
        <begin position="13"/>
        <end position="60"/>
    </location>
</feature>
<dbReference type="AlphaFoldDB" id="A0A022KXK8"/>
<dbReference type="Pfam" id="PF14013">
    <property type="entry name" value="MT0933_antitox"/>
    <property type="match status" value="1"/>
</dbReference>
<dbReference type="EMBL" id="AORC01000002">
    <property type="protein sequence ID" value="EYT51025.1"/>
    <property type="molecule type" value="Genomic_DNA"/>
</dbReference>
<evidence type="ECO:0000256" key="1">
    <source>
        <dbReference type="SAM" id="MobiDB-lite"/>
    </source>
</evidence>
<organism evidence="2 3">
    <name type="scientific">Brachybacterium muris UCD-AY4</name>
    <dbReference type="NCBI Taxonomy" id="1249481"/>
    <lineage>
        <taxon>Bacteria</taxon>
        <taxon>Bacillati</taxon>
        <taxon>Actinomycetota</taxon>
        <taxon>Actinomycetes</taxon>
        <taxon>Micrococcales</taxon>
        <taxon>Dermabacteraceae</taxon>
        <taxon>Brachybacterium</taxon>
    </lineage>
</organism>
<dbReference type="HOGENOM" id="CLU_2599126_0_0_11"/>
<sequence>MGIGDSLKNAANKAKDHAEKNPDQVDKAFESGTKHVTDRTPDQYDQHVQKGSDAARDHLGGKGNDAAADKAAGTDPKQN</sequence>
<dbReference type="Proteomes" id="UP000019754">
    <property type="component" value="Unassembled WGS sequence"/>
</dbReference>
<proteinExistence type="predicted"/>
<evidence type="ECO:0008006" key="4">
    <source>
        <dbReference type="Google" id="ProtNLM"/>
    </source>
</evidence>